<evidence type="ECO:0000256" key="15">
    <source>
        <dbReference type="PROSITE-ProRule" id="PRU10007"/>
    </source>
</evidence>
<dbReference type="InterPro" id="IPR036477">
    <property type="entry name" value="Formyl_transf_N_sf"/>
</dbReference>
<dbReference type="Pfam" id="PF00171">
    <property type="entry name" value="Aldedh"/>
    <property type="match status" value="1"/>
</dbReference>
<dbReference type="GO" id="GO:0016155">
    <property type="term" value="F:formyltetrahydrofolate dehydrogenase activity"/>
    <property type="evidence" value="ECO:0007669"/>
    <property type="project" value="UniProtKB-UniRule"/>
</dbReference>
<feature type="active site" description="Proton donor" evidence="11">
    <location>
        <position position="133"/>
    </location>
</feature>
<feature type="active site" evidence="15">
    <location>
        <position position="696"/>
    </location>
</feature>
<evidence type="ECO:0000256" key="6">
    <source>
        <dbReference type="ARBA" id="ARBA00022563"/>
    </source>
</evidence>
<evidence type="ECO:0000256" key="14">
    <source>
        <dbReference type="PIRSR" id="PIRSR036489-4"/>
    </source>
</evidence>
<dbReference type="InterPro" id="IPR016163">
    <property type="entry name" value="Ald_DH_C"/>
</dbReference>
<keyword evidence="5" id="KW-0597">Phosphoprotein</keyword>
<gene>
    <name evidence="18" type="ORF">g.30461</name>
</gene>
<dbReference type="Pfam" id="PF00551">
    <property type="entry name" value="Formyl_trans_N"/>
    <property type="match status" value="1"/>
</dbReference>
<dbReference type="PROSITE" id="PS50075">
    <property type="entry name" value="CARRIER"/>
    <property type="match status" value="1"/>
</dbReference>
<dbReference type="EMBL" id="GECZ01024196">
    <property type="protein sequence ID" value="JAS45573.1"/>
    <property type="molecule type" value="Transcribed_RNA"/>
</dbReference>
<evidence type="ECO:0000256" key="4">
    <source>
        <dbReference type="ARBA" id="ARBA00022450"/>
    </source>
</evidence>
<dbReference type="FunFam" id="3.40.309.10:FF:000012">
    <property type="entry name" value="Betaine aldehyde dehydrogenase"/>
    <property type="match status" value="1"/>
</dbReference>
<dbReference type="InterPro" id="IPR002376">
    <property type="entry name" value="Formyl_transf_N"/>
</dbReference>
<evidence type="ECO:0000256" key="10">
    <source>
        <dbReference type="PIRNR" id="PIRNR036489"/>
    </source>
</evidence>
<dbReference type="FunFam" id="3.40.50.170:FF:000002">
    <property type="entry name" value="10-formyltetrahydrofolate dehydrogenase"/>
    <property type="match status" value="1"/>
</dbReference>
<evidence type="ECO:0000256" key="12">
    <source>
        <dbReference type="PIRSR" id="PIRSR036489-2"/>
    </source>
</evidence>
<evidence type="ECO:0000256" key="11">
    <source>
        <dbReference type="PIRSR" id="PIRSR036489-1"/>
    </source>
</evidence>
<dbReference type="GO" id="GO:0006730">
    <property type="term" value="P:one-carbon metabolic process"/>
    <property type="evidence" value="ECO:0007669"/>
    <property type="project" value="UniProtKB-KW"/>
</dbReference>
<dbReference type="Pfam" id="PF00550">
    <property type="entry name" value="PP-binding"/>
    <property type="match status" value="1"/>
</dbReference>
<feature type="binding site" evidence="12">
    <location>
        <position position="169"/>
    </location>
    <ligand>
        <name>(6R)-10-formyltetrahydrofolate</name>
        <dbReference type="ChEBI" id="CHEBI:195366"/>
    </ligand>
</feature>
<keyword evidence="6 10" id="KW-0554">One-carbon metabolism</keyword>
<dbReference type="FunFam" id="3.40.605.10:FF:000026">
    <property type="entry name" value="Aldehyde dehydrogenase, putative"/>
    <property type="match status" value="1"/>
</dbReference>
<dbReference type="Gene3D" id="1.10.1200.10">
    <property type="entry name" value="ACP-like"/>
    <property type="match status" value="1"/>
</dbReference>
<evidence type="ECO:0000256" key="2">
    <source>
        <dbReference type="ARBA" id="ARBA00009986"/>
    </source>
</evidence>
<keyword evidence="4" id="KW-0596">Phosphopantetheine</keyword>
<feature type="binding site" evidence="13">
    <location>
        <begin position="827"/>
        <end position="829"/>
    </location>
    <ligand>
        <name>NADP(+)</name>
        <dbReference type="ChEBI" id="CHEBI:58349"/>
    </ligand>
</feature>
<feature type="binding site" evidence="13">
    <location>
        <begin position="674"/>
        <end position="675"/>
    </location>
    <ligand>
        <name>NADP(+)</name>
        <dbReference type="ChEBI" id="CHEBI:58349"/>
    </ligand>
</feature>
<dbReference type="Gene3D" id="3.40.50.170">
    <property type="entry name" value="Formyl transferase, N-terminal domain"/>
    <property type="match status" value="1"/>
</dbReference>
<dbReference type="PROSITE" id="PS00373">
    <property type="entry name" value="GART"/>
    <property type="match status" value="1"/>
</dbReference>
<evidence type="ECO:0000259" key="17">
    <source>
        <dbReference type="PROSITE" id="PS50075"/>
    </source>
</evidence>
<dbReference type="InterPro" id="IPR009081">
    <property type="entry name" value="PP-bd_ACP"/>
</dbReference>
<keyword evidence="7 10" id="KW-0521">NADP</keyword>
<dbReference type="EC" id="1.5.1.6" evidence="10"/>
<name>A0A1B6F6T2_9HEMI</name>
<protein>
    <recommendedName>
        <fullName evidence="10">10-formyltetrahydrofolate dehydrogenase</fullName>
        <ecNumber evidence="10">1.5.1.6</ecNumber>
    </recommendedName>
</protein>
<dbReference type="Gene3D" id="3.40.605.10">
    <property type="entry name" value="Aldehyde Dehydrogenase, Chain A, domain 1"/>
    <property type="match status" value="1"/>
</dbReference>
<dbReference type="InterPro" id="IPR011034">
    <property type="entry name" value="Formyl_transferase-like_C_sf"/>
</dbReference>
<dbReference type="FunFam" id="1.10.1200.10:FF:000002">
    <property type="entry name" value="10-formyltetrahydrofolate dehydrogenase"/>
    <property type="match status" value="1"/>
</dbReference>
<dbReference type="AlphaFoldDB" id="A0A1B6F6T2"/>
<comment type="similarity">
    <text evidence="1 10">In the C-terminal section; belongs to the aldehyde dehydrogenase family. ALDH1L subfamily.</text>
</comment>
<dbReference type="FunFam" id="3.10.25.10:FF:000002">
    <property type="entry name" value="10-formyltetrahydrofolate dehydrogenase"/>
    <property type="match status" value="1"/>
</dbReference>
<feature type="active site" description="Proton donor" evidence="11">
    <location>
        <position position="730"/>
    </location>
</feature>
<evidence type="ECO:0000256" key="1">
    <source>
        <dbReference type="ARBA" id="ARBA00007995"/>
    </source>
</evidence>
<dbReference type="SUPFAM" id="SSF53720">
    <property type="entry name" value="ALDH-like"/>
    <property type="match status" value="1"/>
</dbReference>
<evidence type="ECO:0000256" key="16">
    <source>
        <dbReference type="RuleBase" id="RU003345"/>
    </source>
</evidence>
<dbReference type="GO" id="GO:0009258">
    <property type="term" value="P:10-formyltetrahydrofolate catabolic process"/>
    <property type="evidence" value="ECO:0007669"/>
    <property type="project" value="UniProtKB-UniRule"/>
</dbReference>
<dbReference type="InterPro" id="IPR037022">
    <property type="entry name" value="Formyl_trans_C_sf"/>
</dbReference>
<dbReference type="GO" id="GO:0005737">
    <property type="term" value="C:cytoplasm"/>
    <property type="evidence" value="ECO:0007669"/>
    <property type="project" value="InterPro"/>
</dbReference>
<evidence type="ECO:0000256" key="7">
    <source>
        <dbReference type="ARBA" id="ARBA00022857"/>
    </source>
</evidence>
<sequence>MLRIKGCHFITRQPYFKFSTSQVVLSKLRLALIGQSTFAAEVYKLLKNKGHNVVGVFTIPDKGSREDPLATVARADQTPVYKVKAWRKGEQALKEIVDQYKEVGAELNVLPFCSQFIPMDVINFPKLKTICYHPSILPRHRGVSAISWTLIHGDKEAGFSVFWADEGLDTGPILLQQKCAVEPNDTVDTLYSRFLYPCGIKAMAEAVDMVADGTAPKIVQPTEGASFEPSLRKKELQKIDWGKDAVEIHNFIRGLDSSPGAWSLLNGEEVKFFGSKLWESAKPEGTQIAVDGMQQPGIVHSDGILLWGSDGKMVNIERLSVNGRMISASQFGKSRYESDALQLTEEEQNMIIILNSIWKSILSIEVNNTTDFFSSGAGSMDVVRLVEEIKEKLQIKLQNEDVFMAPVFLEFCETVVKKARGASDKKELTYNAVKIEANNINLTFPNQLFINNHFVNSESGKTIDCMNPSDESVLCKVQCASEKDVDDAVEAARNAFYDGEWSKISNRERGVLMNRLADLMDNHKEELATIESLDSGAVYTLALKTHIGMSVETWRYFAGWTDKLHGSTIPISHARPNRNLTFTRREPIGVCGLITPWNYPLMMLSWKMAPCLAAGNTVVIKPSEQSPLTALKFAELSVRAGFPPGVINVLPGKGSEAGAAIANHADIRKVGFTGSTKTGQHVMKNAASNLKKVSLELGGKSPLVVFDDFDLDKSVRLSMGGVFFNKGENCIAAGRVFVENSIHDEFLKKLVEETKKIVIGDPLNRNTQHGPQNHLAHLNKLISYCQKAQKEGATLVMGGQRCNRPGYFFQPTIFTDVEDHMFIANEEAFGPIMAITKFSSSDLDSLIKRLNSIEYGLASGIITRDINRALNFAEKIEAGTVFINTYNKTDVAAPFGGFKQSGFGKDLGEEALNEYTRVKCITVEY</sequence>
<dbReference type="PROSITE" id="PS00070">
    <property type="entry name" value="ALDEHYDE_DEHYDR_CYS"/>
    <property type="match status" value="1"/>
</dbReference>
<dbReference type="Pfam" id="PF02911">
    <property type="entry name" value="Formyl_trans_C"/>
    <property type="match status" value="1"/>
</dbReference>
<comment type="similarity">
    <text evidence="3 10">In the N-terminal section; belongs to the GART family.</text>
</comment>
<dbReference type="PROSITE" id="PS00687">
    <property type="entry name" value="ALDEHYDE_DEHYDR_GLU"/>
    <property type="match status" value="1"/>
</dbReference>
<feature type="binding site" evidence="13">
    <location>
        <position position="780"/>
    </location>
    <ligand>
        <name>NADP(+)</name>
        <dbReference type="ChEBI" id="CHEBI:58349"/>
    </ligand>
</feature>
<dbReference type="InterPro" id="IPR005793">
    <property type="entry name" value="Formyl_trans_C"/>
</dbReference>
<dbReference type="SUPFAM" id="SSF50486">
    <property type="entry name" value="FMT C-terminal domain-like"/>
    <property type="match status" value="1"/>
</dbReference>
<feature type="binding site" evidence="12">
    <location>
        <begin position="115"/>
        <end position="117"/>
    </location>
    <ligand>
        <name>(6R)-10-formyltetrahydrofolate</name>
        <dbReference type="ChEBI" id="CHEBI:195366"/>
    </ligand>
</feature>
<evidence type="ECO:0000256" key="5">
    <source>
        <dbReference type="ARBA" id="ARBA00022553"/>
    </source>
</evidence>
<dbReference type="SUPFAM" id="SSF47336">
    <property type="entry name" value="ACP-like"/>
    <property type="match status" value="1"/>
</dbReference>
<dbReference type="PANTHER" id="PTHR11699">
    <property type="entry name" value="ALDEHYDE DEHYDROGENASE-RELATED"/>
    <property type="match status" value="1"/>
</dbReference>
<feature type="site" description="Essential for catalytic activity" evidence="14">
    <location>
        <position position="169"/>
    </location>
</feature>
<feature type="domain" description="Carrier" evidence="17">
    <location>
        <begin position="345"/>
        <end position="419"/>
    </location>
</feature>
<dbReference type="Gene3D" id="3.10.25.10">
    <property type="entry name" value="Formyl transferase, C-terminal domain"/>
    <property type="match status" value="1"/>
</dbReference>
<dbReference type="InterPro" id="IPR001555">
    <property type="entry name" value="GART_AS"/>
</dbReference>
<dbReference type="GO" id="GO:0016620">
    <property type="term" value="F:oxidoreductase activity, acting on the aldehyde or oxo group of donors, NAD or NADP as acceptor"/>
    <property type="evidence" value="ECO:0007669"/>
    <property type="project" value="InterPro"/>
</dbReference>
<dbReference type="PIRSF" id="PIRSF036489">
    <property type="entry name" value="10-FTHFDH"/>
    <property type="match status" value="1"/>
</dbReference>
<dbReference type="InterPro" id="IPR016162">
    <property type="entry name" value="Ald_DH_N"/>
</dbReference>
<dbReference type="InterPro" id="IPR016160">
    <property type="entry name" value="Ald_DH_CS_CYS"/>
</dbReference>
<dbReference type="SUPFAM" id="SSF53328">
    <property type="entry name" value="Formyltransferase"/>
    <property type="match status" value="1"/>
</dbReference>
<accession>A0A1B6F6T2</accession>
<dbReference type="InterPro" id="IPR015590">
    <property type="entry name" value="Aldehyde_DH_dom"/>
</dbReference>
<dbReference type="CDD" id="cd08703">
    <property type="entry name" value="FDH_Hydrolase_C"/>
    <property type="match status" value="1"/>
</dbReference>
<proteinExistence type="inferred from homology"/>
<comment type="catalytic activity">
    <reaction evidence="9">
        <text>(6R)-10-formyltetrahydrofolate + NADP(+) + H2O = (6S)-5,6,7,8-tetrahydrofolate + CO2 + NADPH + H(+)</text>
        <dbReference type="Rhea" id="RHEA:10180"/>
        <dbReference type="ChEBI" id="CHEBI:15377"/>
        <dbReference type="ChEBI" id="CHEBI:15378"/>
        <dbReference type="ChEBI" id="CHEBI:16526"/>
        <dbReference type="ChEBI" id="CHEBI:57453"/>
        <dbReference type="ChEBI" id="CHEBI:57783"/>
        <dbReference type="ChEBI" id="CHEBI:58349"/>
        <dbReference type="ChEBI" id="CHEBI:195366"/>
        <dbReference type="EC" id="1.5.1.6"/>
    </reaction>
    <physiologicalReaction direction="left-to-right" evidence="9">
        <dbReference type="Rhea" id="RHEA:10181"/>
    </physiologicalReaction>
</comment>
<evidence type="ECO:0000256" key="13">
    <source>
        <dbReference type="PIRSR" id="PIRSR036489-3"/>
    </source>
</evidence>
<comment type="similarity">
    <text evidence="2 16">Belongs to the aldehyde dehydrogenase family.</text>
</comment>
<dbReference type="InterPro" id="IPR029510">
    <property type="entry name" value="Ald_DH_CS_GLU"/>
</dbReference>
<dbReference type="InterPro" id="IPR011407">
    <property type="entry name" value="10_FTHF_DH"/>
</dbReference>
<evidence type="ECO:0000256" key="8">
    <source>
        <dbReference type="ARBA" id="ARBA00023002"/>
    </source>
</evidence>
<dbReference type="InterPro" id="IPR036736">
    <property type="entry name" value="ACP-like_sf"/>
</dbReference>
<keyword evidence="8 10" id="KW-0560">Oxidoreductase</keyword>
<organism evidence="18">
    <name type="scientific">Cuerna arida</name>
    <dbReference type="NCBI Taxonomy" id="1464854"/>
    <lineage>
        <taxon>Eukaryota</taxon>
        <taxon>Metazoa</taxon>
        <taxon>Ecdysozoa</taxon>
        <taxon>Arthropoda</taxon>
        <taxon>Hexapoda</taxon>
        <taxon>Insecta</taxon>
        <taxon>Pterygota</taxon>
        <taxon>Neoptera</taxon>
        <taxon>Paraneoptera</taxon>
        <taxon>Hemiptera</taxon>
        <taxon>Auchenorrhyncha</taxon>
        <taxon>Membracoidea</taxon>
        <taxon>Cicadellidae</taxon>
        <taxon>Cicadellinae</taxon>
        <taxon>Proconiini</taxon>
        <taxon>Cuerna</taxon>
    </lineage>
</organism>
<feature type="active site" description="Proton acceptor" evidence="11">
    <location>
        <position position="696"/>
    </location>
</feature>
<dbReference type="InterPro" id="IPR016161">
    <property type="entry name" value="Ald_DH/histidinol_DH"/>
</dbReference>
<dbReference type="FunFam" id="3.40.605.10:FF:000050">
    <property type="entry name" value="Aldehyde dehydrogenase, mitochondrial"/>
    <property type="match status" value="1"/>
</dbReference>
<reference evidence="18" key="1">
    <citation type="submission" date="2015-11" db="EMBL/GenBank/DDBJ databases">
        <title>De novo transcriptome assembly of four potential Pierce s Disease insect vectors from Arizona vineyards.</title>
        <authorList>
            <person name="Tassone E.E."/>
        </authorList>
    </citation>
    <scope>NUCLEOTIDE SEQUENCE</scope>
</reference>
<evidence type="ECO:0000256" key="3">
    <source>
        <dbReference type="ARBA" id="ARBA00010978"/>
    </source>
</evidence>
<dbReference type="Gene3D" id="3.40.309.10">
    <property type="entry name" value="Aldehyde Dehydrogenase, Chain A, domain 2"/>
    <property type="match status" value="1"/>
</dbReference>
<evidence type="ECO:0000313" key="18">
    <source>
        <dbReference type="EMBL" id="JAS45573.1"/>
    </source>
</evidence>
<evidence type="ECO:0000256" key="9">
    <source>
        <dbReference type="ARBA" id="ARBA00048239"/>
    </source>
</evidence>